<keyword evidence="6 9" id="KW-1133">Transmembrane helix</keyword>
<dbReference type="InterPro" id="IPR004554">
    <property type="entry name" value="HMG_CoA_Rdtase_eu_arc"/>
</dbReference>
<dbReference type="PANTHER" id="PTHR10572:SF24">
    <property type="entry name" value="3-HYDROXY-3-METHYLGLUTARYL-COENZYME A REDUCTASE"/>
    <property type="match status" value="1"/>
</dbReference>
<dbReference type="FunFam" id="3.30.70.420:FF:000001">
    <property type="entry name" value="3-hydroxy-3-methylglutaryl coenzyme A reductase"/>
    <property type="match status" value="1"/>
</dbReference>
<feature type="compositionally biased region" description="Polar residues" evidence="10">
    <location>
        <begin position="1136"/>
        <end position="1148"/>
    </location>
</feature>
<keyword evidence="5 9" id="KW-0521">NADP</keyword>
<feature type="compositionally biased region" description="Polar residues" evidence="10">
    <location>
        <begin position="667"/>
        <end position="681"/>
    </location>
</feature>
<gene>
    <name evidence="12" type="ORF">K461DRAFT_294702</name>
</gene>
<dbReference type="GO" id="GO:0006696">
    <property type="term" value="P:ergosterol biosynthetic process"/>
    <property type="evidence" value="ECO:0007669"/>
    <property type="project" value="TreeGrafter"/>
</dbReference>
<evidence type="ECO:0000256" key="6">
    <source>
        <dbReference type="ARBA" id="ARBA00022989"/>
    </source>
</evidence>
<dbReference type="InterPro" id="IPR053958">
    <property type="entry name" value="HMGCR/SNAP/NPC1-like_SSD"/>
</dbReference>
<dbReference type="CDD" id="cd00643">
    <property type="entry name" value="HMG-CoA_reductase_classI"/>
    <property type="match status" value="1"/>
</dbReference>
<dbReference type="InterPro" id="IPR009023">
    <property type="entry name" value="HMG_CoA_Rdtase_NAD(P)-bd_sf"/>
</dbReference>
<keyword evidence="8 9" id="KW-0472">Membrane</keyword>
<dbReference type="SUPFAM" id="SSF82866">
    <property type="entry name" value="Multidrug efflux transporter AcrB transmembrane domain"/>
    <property type="match status" value="1"/>
</dbReference>
<accession>A0A9P4IXP5</accession>
<dbReference type="PROSITE" id="PS01192">
    <property type="entry name" value="HMG_COA_REDUCTASE_3"/>
    <property type="match status" value="1"/>
</dbReference>
<evidence type="ECO:0000256" key="7">
    <source>
        <dbReference type="ARBA" id="ARBA00023002"/>
    </source>
</evidence>
<feature type="transmembrane region" description="Helical" evidence="9">
    <location>
        <begin position="276"/>
        <end position="298"/>
    </location>
</feature>
<dbReference type="GO" id="GO:0015936">
    <property type="term" value="P:coenzyme A metabolic process"/>
    <property type="evidence" value="ECO:0007669"/>
    <property type="project" value="InterPro"/>
</dbReference>
<dbReference type="FunFam" id="1.10.3270.10:FF:000001">
    <property type="entry name" value="3-hydroxy-3-methylglutaryl coenzyme A reductase"/>
    <property type="match status" value="1"/>
</dbReference>
<dbReference type="GO" id="GO:0005778">
    <property type="term" value="C:peroxisomal membrane"/>
    <property type="evidence" value="ECO:0007669"/>
    <property type="project" value="TreeGrafter"/>
</dbReference>
<dbReference type="PROSITE" id="PS50156">
    <property type="entry name" value="SSD"/>
    <property type="match status" value="1"/>
</dbReference>
<evidence type="ECO:0000256" key="10">
    <source>
        <dbReference type="SAM" id="MobiDB-lite"/>
    </source>
</evidence>
<dbReference type="GO" id="GO:0008299">
    <property type="term" value="P:isoprenoid biosynthetic process"/>
    <property type="evidence" value="ECO:0007669"/>
    <property type="project" value="InterPro"/>
</dbReference>
<evidence type="ECO:0000256" key="9">
    <source>
        <dbReference type="RuleBase" id="RU361219"/>
    </source>
</evidence>
<keyword evidence="3 9" id="KW-0812">Transmembrane</keyword>
<dbReference type="InterPro" id="IPR025583">
    <property type="entry name" value="HMG-CoA_N_dom"/>
</dbReference>
<dbReference type="PROSITE" id="PS50065">
    <property type="entry name" value="HMG_COA_REDUCTASE_4"/>
    <property type="match status" value="1"/>
</dbReference>
<evidence type="ECO:0000256" key="2">
    <source>
        <dbReference type="ARBA" id="ARBA00007661"/>
    </source>
</evidence>
<dbReference type="SUPFAM" id="SSF56542">
    <property type="entry name" value="Substrate-binding domain of HMG-CoA reductase"/>
    <property type="match status" value="1"/>
</dbReference>
<dbReference type="GO" id="GO:0005789">
    <property type="term" value="C:endoplasmic reticulum membrane"/>
    <property type="evidence" value="ECO:0007669"/>
    <property type="project" value="UniProtKB-SubCell"/>
</dbReference>
<dbReference type="PANTHER" id="PTHR10572">
    <property type="entry name" value="3-HYDROXY-3-METHYLGLUTARYL-COENZYME A REDUCTASE"/>
    <property type="match status" value="1"/>
</dbReference>
<evidence type="ECO:0000256" key="8">
    <source>
        <dbReference type="ARBA" id="ARBA00023136"/>
    </source>
</evidence>
<comment type="pathway">
    <text evidence="9">Metabolic intermediate biosynthesis; (R)-mevalonate biosynthesis; (R)-mevalonate from acetyl-CoA: step 3/3.</text>
</comment>
<keyword evidence="4 9" id="KW-0256">Endoplasmic reticulum</keyword>
<dbReference type="EMBL" id="ML996087">
    <property type="protein sequence ID" value="KAF2151822.1"/>
    <property type="molecule type" value="Genomic_DNA"/>
</dbReference>
<dbReference type="InterPro" id="IPR009029">
    <property type="entry name" value="HMG_CoA_Rdtase_sub-bd_dom_sf"/>
</dbReference>
<dbReference type="NCBIfam" id="TIGR00533">
    <property type="entry name" value="HMG_CoA_R_NADP"/>
    <property type="match status" value="1"/>
</dbReference>
<feature type="compositionally biased region" description="Polar residues" evidence="10">
    <location>
        <begin position="1168"/>
        <end position="1179"/>
    </location>
</feature>
<dbReference type="Pfam" id="PF13323">
    <property type="entry name" value="HPIH"/>
    <property type="match status" value="1"/>
</dbReference>
<name>A0A9P4IXP5_9PEZI</name>
<sequence length="1179" mass="126801">MLGSSFIPARWRNFYDPQDPNKPGRYNRRVTPVLLTISRKACTHPIHTIALLSILASSMYIGLLETGLFEPSASALAGKVDVAALTSGSRRLDLGTDTDWKWKLQDEDKPFSDAARQISLITLNFAQSAHKNSAHTAPEGNAIPVPDGVAAESLPPSADRLSALSQETSAAFSVPSNQIATFLSSLKEIPAPVAESAEFDGLDDSPEQKKWIMKAVRAPAKGNSLQEWSKNSWSAFVDLLKNADTLDIVIMALGYLAMHLTFVSLFMSMRKMGSNFWLATTVLISSASAFLFGLVVTIKLGVPVNVVLLSEGLPFLVVTIGFEKPIILTQAVLSAAISPRQPDTPKSPSFGENAPLTIQNAIQIAVQERGFDIVRDYVVEILVLCLGAASGIQGGLRQFCFLAAWTLVFDCILLFTFYTAILTIKLEINRIKRHVALRKALEEDGVSRTVAENVASSNDWPKRDGTNSYTGSISIFGRKARDSSIPRFKVLMVLGFILINVLNLCTMPFRHHAKAVSPLKSADRPTLVPQAPLDPFRVAKSGLDRIYEQAIASQTSYSVNVLQPIKYALEYPSVHYSPPVEEDWTFLNTEYTDGWSSTMGGKVVEGVLKSFEDPVLSKWVIILLAMSLVLNGYLFNAARWSIKEPDSPTSEKAAYEGLGITELKTPQPKSASANEPKTNGHATGPLADPLEAAELETMAEEDQKPRTREQCEAFLKDKKAPLLNDSELIDLAVRGKIPGYALEKTVVDKTRAVKIRRAMVARTPATSGTSRLLESSKLPYHHFDYDRVFGACCENVIGYMPLPVGVAGPLVIDGKSYFLPMATTEGVLVASASRGCKAINAGGGAVTVLTADGMTRGPCVGFETLARAAEAKLWLDSDEGQKVMKDAFNSTSRFARLRHLKAALAGTYLYIRFKTTTGDAMGMNMISKGVEKALDVMAKESGFEDMAIISVSGNYCTDKKPAAINWIDGRGKSVVAEAIIPEDVVRSVLKSDVNALIELNTSKNFIGSAMAGSIGGFNAHAANMVAAIFLATGQDPAQVVESANCITVMKNMNGNLQISVSMPCIEVGTIGGGTILEPQAAMLDLLGVRGAHPTNPGDNARQLARIIAAGVLAGELSLCSALAAGHLVRAHMAHNRSATPSAVPSRAQSPKPEMNGHSLAPPPGLKMTSITPGSPSARR</sequence>
<evidence type="ECO:0000256" key="4">
    <source>
        <dbReference type="ARBA" id="ARBA00022824"/>
    </source>
</evidence>
<proteinExistence type="inferred from homology"/>
<dbReference type="EC" id="1.1.1.34" evidence="9"/>
<evidence type="ECO:0000256" key="3">
    <source>
        <dbReference type="ARBA" id="ARBA00022692"/>
    </source>
</evidence>
<dbReference type="Gene3D" id="1.10.3270.10">
    <property type="entry name" value="HMGR, N-terminal domain"/>
    <property type="match status" value="1"/>
</dbReference>
<dbReference type="InterPro" id="IPR023282">
    <property type="entry name" value="HMG_CoA_Rdtase_N"/>
</dbReference>
<keyword evidence="13" id="KW-1185">Reference proteome</keyword>
<dbReference type="InterPro" id="IPR000731">
    <property type="entry name" value="SSD"/>
</dbReference>
<dbReference type="InterPro" id="IPR002202">
    <property type="entry name" value="HMG_CoA_Rdtase"/>
</dbReference>
<dbReference type="Pfam" id="PF12349">
    <property type="entry name" value="Sterol-sensing"/>
    <property type="match status" value="1"/>
</dbReference>
<comment type="similarity">
    <text evidence="2 9">Belongs to the HMG-CoA reductase family.</text>
</comment>
<feature type="transmembrane region" description="Helical" evidence="9">
    <location>
        <begin position="377"/>
        <end position="396"/>
    </location>
</feature>
<dbReference type="Proteomes" id="UP000799439">
    <property type="component" value="Unassembled WGS sequence"/>
</dbReference>
<evidence type="ECO:0000313" key="12">
    <source>
        <dbReference type="EMBL" id="KAF2151822.1"/>
    </source>
</evidence>
<comment type="catalytic activity">
    <reaction evidence="9">
        <text>(R)-mevalonate + 2 NADP(+) + CoA = (3S)-3-hydroxy-3-methylglutaryl-CoA + 2 NADPH + 2 H(+)</text>
        <dbReference type="Rhea" id="RHEA:15989"/>
        <dbReference type="ChEBI" id="CHEBI:15378"/>
        <dbReference type="ChEBI" id="CHEBI:36464"/>
        <dbReference type="ChEBI" id="CHEBI:43074"/>
        <dbReference type="ChEBI" id="CHEBI:57287"/>
        <dbReference type="ChEBI" id="CHEBI:57783"/>
        <dbReference type="ChEBI" id="CHEBI:58349"/>
        <dbReference type="EC" id="1.1.1.34"/>
    </reaction>
</comment>
<keyword evidence="7 9" id="KW-0560">Oxidoreductase</keyword>
<protein>
    <recommendedName>
        <fullName evidence="9">3-hydroxy-3-methylglutaryl coenzyme A reductase</fullName>
        <shortName evidence="9">HMG-CoA reductase</shortName>
        <ecNumber evidence="9">1.1.1.34</ecNumber>
    </recommendedName>
</protein>
<reference evidence="12" key="1">
    <citation type="journal article" date="2020" name="Stud. Mycol.">
        <title>101 Dothideomycetes genomes: a test case for predicting lifestyles and emergence of pathogens.</title>
        <authorList>
            <person name="Haridas S."/>
            <person name="Albert R."/>
            <person name="Binder M."/>
            <person name="Bloem J."/>
            <person name="Labutti K."/>
            <person name="Salamov A."/>
            <person name="Andreopoulos B."/>
            <person name="Baker S."/>
            <person name="Barry K."/>
            <person name="Bills G."/>
            <person name="Bluhm B."/>
            <person name="Cannon C."/>
            <person name="Castanera R."/>
            <person name="Culley D."/>
            <person name="Daum C."/>
            <person name="Ezra D."/>
            <person name="Gonzalez J."/>
            <person name="Henrissat B."/>
            <person name="Kuo A."/>
            <person name="Liang C."/>
            <person name="Lipzen A."/>
            <person name="Lutzoni F."/>
            <person name="Magnuson J."/>
            <person name="Mondo S."/>
            <person name="Nolan M."/>
            <person name="Ohm R."/>
            <person name="Pangilinan J."/>
            <person name="Park H.-J."/>
            <person name="Ramirez L."/>
            <person name="Alfaro M."/>
            <person name="Sun H."/>
            <person name="Tritt A."/>
            <person name="Yoshinaga Y."/>
            <person name="Zwiers L.-H."/>
            <person name="Turgeon B."/>
            <person name="Goodwin S."/>
            <person name="Spatafora J."/>
            <person name="Crous P."/>
            <person name="Grigoriev I."/>
        </authorList>
    </citation>
    <scope>NUCLEOTIDE SEQUENCE</scope>
    <source>
        <strain evidence="12">CBS 260.36</strain>
    </source>
</reference>
<feature type="transmembrane region" description="Helical" evidence="9">
    <location>
        <begin position="402"/>
        <end position="424"/>
    </location>
</feature>
<dbReference type="Gene3D" id="3.30.70.420">
    <property type="entry name" value="Hydroxymethylglutaryl-CoA reductase, class I/II, NAD/NADP-binding domain"/>
    <property type="match status" value="1"/>
</dbReference>
<comment type="caution">
    <text evidence="12">The sequence shown here is derived from an EMBL/GenBank/DDBJ whole genome shotgun (WGS) entry which is preliminary data.</text>
</comment>
<organism evidence="12 13">
    <name type="scientific">Myriangium duriaei CBS 260.36</name>
    <dbReference type="NCBI Taxonomy" id="1168546"/>
    <lineage>
        <taxon>Eukaryota</taxon>
        <taxon>Fungi</taxon>
        <taxon>Dikarya</taxon>
        <taxon>Ascomycota</taxon>
        <taxon>Pezizomycotina</taxon>
        <taxon>Dothideomycetes</taxon>
        <taxon>Dothideomycetidae</taxon>
        <taxon>Myriangiales</taxon>
        <taxon>Myriangiaceae</taxon>
        <taxon>Myriangium</taxon>
    </lineage>
</organism>
<feature type="region of interest" description="Disordered" evidence="10">
    <location>
        <begin position="1135"/>
        <end position="1179"/>
    </location>
</feature>
<comment type="subcellular location">
    <subcellularLocation>
        <location evidence="1 9">Endoplasmic reticulum membrane</location>
        <topology evidence="1 9">Multi-pass membrane protein</topology>
    </subcellularLocation>
</comment>
<evidence type="ECO:0000256" key="5">
    <source>
        <dbReference type="ARBA" id="ARBA00022857"/>
    </source>
</evidence>
<dbReference type="Pfam" id="PF00368">
    <property type="entry name" value="HMG-CoA_red"/>
    <property type="match status" value="1"/>
</dbReference>
<dbReference type="GO" id="GO:0004420">
    <property type="term" value="F:hydroxymethylglutaryl-CoA reductase (NADPH) activity"/>
    <property type="evidence" value="ECO:0007669"/>
    <property type="project" value="UniProtKB-EC"/>
</dbReference>
<evidence type="ECO:0000313" key="13">
    <source>
        <dbReference type="Proteomes" id="UP000799439"/>
    </source>
</evidence>
<dbReference type="Gene3D" id="3.90.770.10">
    <property type="entry name" value="3-hydroxy-3-methylglutaryl-coenzyme A Reductase, Chain A, domain 2"/>
    <property type="match status" value="1"/>
</dbReference>
<dbReference type="OrthoDB" id="310654at2759"/>
<dbReference type="PRINTS" id="PR00071">
    <property type="entry name" value="HMGCOARDTASE"/>
</dbReference>
<feature type="domain" description="SSD" evidence="11">
    <location>
        <begin position="247"/>
        <end position="424"/>
    </location>
</feature>
<dbReference type="InterPro" id="IPR023076">
    <property type="entry name" value="HMG_CoA_Rdtase_CS"/>
</dbReference>
<evidence type="ECO:0000256" key="1">
    <source>
        <dbReference type="ARBA" id="ARBA00004477"/>
    </source>
</evidence>
<dbReference type="PROSITE" id="PS00066">
    <property type="entry name" value="HMG_COA_REDUCTASE_1"/>
    <property type="match status" value="1"/>
</dbReference>
<feature type="region of interest" description="Disordered" evidence="10">
    <location>
        <begin position="660"/>
        <end position="686"/>
    </location>
</feature>
<dbReference type="AlphaFoldDB" id="A0A9P4IXP5"/>
<feature type="transmembrane region" description="Helical" evidence="9">
    <location>
        <begin position="488"/>
        <end position="509"/>
    </location>
</feature>
<dbReference type="PROSITE" id="PS00318">
    <property type="entry name" value="HMG_COA_REDUCTASE_2"/>
    <property type="match status" value="1"/>
</dbReference>
<feature type="transmembrane region" description="Helical" evidence="9">
    <location>
        <begin position="248"/>
        <end position="269"/>
    </location>
</feature>
<feature type="transmembrane region" description="Helical" evidence="9">
    <location>
        <begin position="304"/>
        <end position="322"/>
    </location>
</feature>
<dbReference type="SUPFAM" id="SSF55035">
    <property type="entry name" value="NAD-binding domain of HMG-CoA reductase"/>
    <property type="match status" value="1"/>
</dbReference>
<dbReference type="FunFam" id="3.90.770.10:FF:000001">
    <property type="entry name" value="3-hydroxy-3-methylglutaryl coenzyme A reductase"/>
    <property type="match status" value="1"/>
</dbReference>
<dbReference type="InterPro" id="IPR023074">
    <property type="entry name" value="HMG_CoA_Rdtase_cat_sf"/>
</dbReference>
<evidence type="ECO:0000259" key="11">
    <source>
        <dbReference type="PROSITE" id="PS50156"/>
    </source>
</evidence>